<feature type="signal peptide" evidence="20">
    <location>
        <begin position="1"/>
        <end position="20"/>
    </location>
</feature>
<dbReference type="GO" id="GO:0048544">
    <property type="term" value="P:recognition of pollen"/>
    <property type="evidence" value="ECO:0007669"/>
    <property type="project" value="InterPro"/>
</dbReference>
<dbReference type="InterPro" id="IPR024171">
    <property type="entry name" value="SRK-like_kinase"/>
</dbReference>
<keyword evidence="12" id="KW-1015">Disulfide bond</keyword>
<dbReference type="FunFam" id="3.50.4.10:FF:000002">
    <property type="entry name" value="G-type lectin S-receptor-like serine/threonine-protein kinase"/>
    <property type="match status" value="1"/>
</dbReference>
<evidence type="ECO:0000256" key="3">
    <source>
        <dbReference type="ARBA" id="ARBA00022553"/>
    </source>
</evidence>
<keyword evidence="2 17" id="KW-0723">Serine/threonine-protein kinase</keyword>
<dbReference type="PIRSF" id="PIRSF000641">
    <property type="entry name" value="SRK"/>
    <property type="match status" value="1"/>
</dbReference>
<dbReference type="Pfam" id="PF00954">
    <property type="entry name" value="S_locus_glycop"/>
    <property type="match status" value="1"/>
</dbReference>
<organism evidence="24 25">
    <name type="scientific">Rosa chinensis</name>
    <name type="common">China rose</name>
    <dbReference type="NCBI Taxonomy" id="74649"/>
    <lineage>
        <taxon>Eukaryota</taxon>
        <taxon>Viridiplantae</taxon>
        <taxon>Streptophyta</taxon>
        <taxon>Embryophyta</taxon>
        <taxon>Tracheophyta</taxon>
        <taxon>Spermatophyta</taxon>
        <taxon>Magnoliopsida</taxon>
        <taxon>eudicotyledons</taxon>
        <taxon>Gunneridae</taxon>
        <taxon>Pentapetalae</taxon>
        <taxon>rosids</taxon>
        <taxon>fabids</taxon>
        <taxon>Rosales</taxon>
        <taxon>Rosaceae</taxon>
        <taxon>Rosoideae</taxon>
        <taxon>Rosoideae incertae sedis</taxon>
        <taxon>Rosa</taxon>
    </lineage>
</organism>
<dbReference type="InterPro" id="IPR000858">
    <property type="entry name" value="S_locus_glycoprot_dom"/>
</dbReference>
<keyword evidence="3" id="KW-0597">Phosphoprotein</keyword>
<evidence type="ECO:0000256" key="8">
    <source>
        <dbReference type="ARBA" id="ARBA00022777"/>
    </source>
</evidence>
<dbReference type="Proteomes" id="UP000238479">
    <property type="component" value="Chromosome 5"/>
</dbReference>
<evidence type="ECO:0000256" key="12">
    <source>
        <dbReference type="ARBA" id="ARBA00023157"/>
    </source>
</evidence>
<keyword evidence="5 19" id="KW-0812">Transmembrane</keyword>
<dbReference type="PROSITE" id="PS50927">
    <property type="entry name" value="BULB_LECTIN"/>
    <property type="match status" value="1"/>
</dbReference>
<dbReference type="GO" id="GO:0106310">
    <property type="term" value="F:protein serine kinase activity"/>
    <property type="evidence" value="ECO:0007669"/>
    <property type="project" value="RHEA"/>
</dbReference>
<dbReference type="Pfam" id="PF07714">
    <property type="entry name" value="PK_Tyr_Ser-Thr"/>
    <property type="match status" value="1"/>
</dbReference>
<dbReference type="InterPro" id="IPR001480">
    <property type="entry name" value="Bulb-type_lectin_dom"/>
</dbReference>
<evidence type="ECO:0000256" key="11">
    <source>
        <dbReference type="ARBA" id="ARBA00023136"/>
    </source>
</evidence>
<dbReference type="Pfam" id="PF01453">
    <property type="entry name" value="B_lectin"/>
    <property type="match status" value="1"/>
</dbReference>
<evidence type="ECO:0000256" key="1">
    <source>
        <dbReference type="ARBA" id="ARBA00004479"/>
    </source>
</evidence>
<evidence type="ECO:0000259" key="21">
    <source>
        <dbReference type="PROSITE" id="PS50011"/>
    </source>
</evidence>
<dbReference type="EMBL" id="PDCK01000043">
    <property type="protein sequence ID" value="PRQ31519.1"/>
    <property type="molecule type" value="Genomic_DNA"/>
</dbReference>
<dbReference type="CDD" id="cd00054">
    <property type="entry name" value="EGF_CA"/>
    <property type="match status" value="1"/>
</dbReference>
<dbReference type="InterPro" id="IPR036426">
    <property type="entry name" value="Bulb-type_lectin_dom_sf"/>
</dbReference>
<dbReference type="GO" id="GO:0005524">
    <property type="term" value="F:ATP binding"/>
    <property type="evidence" value="ECO:0007669"/>
    <property type="project" value="UniProtKB-KW"/>
</dbReference>
<keyword evidence="7 17" id="KW-0547">Nucleotide-binding</keyword>
<keyword evidence="25" id="KW-1185">Reference proteome</keyword>
<feature type="domain" description="Apple" evidence="23">
    <location>
        <begin position="336"/>
        <end position="417"/>
    </location>
</feature>
<dbReference type="SMR" id="A0A2P6QBH0"/>
<comment type="similarity">
    <text evidence="17">Belongs to the protein kinase superfamily. Ser/Thr protein kinase family.</text>
</comment>
<dbReference type="PANTHER" id="PTHR32444:SF98">
    <property type="entry name" value="RECEPTOR-LIKE SERINE_THREONINE-PROTEIN KINASE"/>
    <property type="match status" value="1"/>
</dbReference>
<evidence type="ECO:0000256" key="2">
    <source>
        <dbReference type="ARBA" id="ARBA00022527"/>
    </source>
</evidence>
<dbReference type="Pfam" id="PF08276">
    <property type="entry name" value="PAN_2"/>
    <property type="match status" value="1"/>
</dbReference>
<comment type="catalytic activity">
    <reaction evidence="16 17">
        <text>L-seryl-[protein] + ATP = O-phospho-L-seryl-[protein] + ADP + H(+)</text>
        <dbReference type="Rhea" id="RHEA:17989"/>
        <dbReference type="Rhea" id="RHEA-COMP:9863"/>
        <dbReference type="Rhea" id="RHEA-COMP:11604"/>
        <dbReference type="ChEBI" id="CHEBI:15378"/>
        <dbReference type="ChEBI" id="CHEBI:29999"/>
        <dbReference type="ChEBI" id="CHEBI:30616"/>
        <dbReference type="ChEBI" id="CHEBI:83421"/>
        <dbReference type="ChEBI" id="CHEBI:456216"/>
        <dbReference type="EC" id="2.7.11.1"/>
    </reaction>
</comment>
<dbReference type="InterPro" id="IPR000719">
    <property type="entry name" value="Prot_kinase_dom"/>
</dbReference>
<evidence type="ECO:0000256" key="19">
    <source>
        <dbReference type="SAM" id="Phobius"/>
    </source>
</evidence>
<keyword evidence="11 19" id="KW-0472">Membrane</keyword>
<evidence type="ECO:0000256" key="4">
    <source>
        <dbReference type="ARBA" id="ARBA00022679"/>
    </source>
</evidence>
<feature type="region of interest" description="Disordered" evidence="18">
    <location>
        <begin position="807"/>
        <end position="827"/>
    </location>
</feature>
<dbReference type="InterPro" id="IPR011009">
    <property type="entry name" value="Kinase-like_dom_sf"/>
</dbReference>
<dbReference type="PROSITE" id="PS50948">
    <property type="entry name" value="PAN"/>
    <property type="match status" value="1"/>
</dbReference>
<dbReference type="AlphaFoldDB" id="A0A2P6QBH0"/>
<dbReference type="FunFam" id="2.90.10.10:FF:000004">
    <property type="entry name" value="G-type lectin S-receptor-like serine/threonine-protein kinase"/>
    <property type="match status" value="1"/>
</dbReference>
<keyword evidence="8 17" id="KW-0418">Kinase</keyword>
<dbReference type="OrthoDB" id="785331at2759"/>
<evidence type="ECO:0000313" key="25">
    <source>
        <dbReference type="Proteomes" id="UP000238479"/>
    </source>
</evidence>
<evidence type="ECO:0000256" key="6">
    <source>
        <dbReference type="ARBA" id="ARBA00022729"/>
    </source>
</evidence>
<evidence type="ECO:0000256" key="13">
    <source>
        <dbReference type="ARBA" id="ARBA00023170"/>
    </source>
</evidence>
<evidence type="ECO:0000259" key="23">
    <source>
        <dbReference type="PROSITE" id="PS50948"/>
    </source>
</evidence>
<evidence type="ECO:0000256" key="20">
    <source>
        <dbReference type="SAM" id="SignalP"/>
    </source>
</evidence>
<evidence type="ECO:0000256" key="10">
    <source>
        <dbReference type="ARBA" id="ARBA00022989"/>
    </source>
</evidence>
<dbReference type="CDD" id="cd01098">
    <property type="entry name" value="PAN_AP_plant"/>
    <property type="match status" value="1"/>
</dbReference>
<keyword evidence="13" id="KW-0675">Receptor</keyword>
<dbReference type="Pfam" id="PF11883">
    <property type="entry name" value="DUF3403"/>
    <property type="match status" value="1"/>
</dbReference>
<evidence type="ECO:0000256" key="16">
    <source>
        <dbReference type="ARBA" id="ARBA00048679"/>
    </source>
</evidence>
<feature type="domain" description="Bulb-type lectin" evidence="22">
    <location>
        <begin position="23"/>
        <end position="144"/>
    </location>
</feature>
<evidence type="ECO:0000256" key="14">
    <source>
        <dbReference type="ARBA" id="ARBA00023180"/>
    </source>
</evidence>
<comment type="catalytic activity">
    <reaction evidence="15 17">
        <text>L-threonyl-[protein] + ATP = O-phospho-L-threonyl-[protein] + ADP + H(+)</text>
        <dbReference type="Rhea" id="RHEA:46608"/>
        <dbReference type="Rhea" id="RHEA-COMP:11060"/>
        <dbReference type="Rhea" id="RHEA-COMP:11605"/>
        <dbReference type="ChEBI" id="CHEBI:15378"/>
        <dbReference type="ChEBI" id="CHEBI:30013"/>
        <dbReference type="ChEBI" id="CHEBI:30616"/>
        <dbReference type="ChEBI" id="CHEBI:61977"/>
        <dbReference type="ChEBI" id="CHEBI:456216"/>
        <dbReference type="EC" id="2.7.11.1"/>
    </reaction>
</comment>
<dbReference type="Gene3D" id="3.30.200.20">
    <property type="entry name" value="Phosphorylase Kinase, domain 1"/>
    <property type="match status" value="1"/>
</dbReference>
<dbReference type="CDD" id="cd00028">
    <property type="entry name" value="B_lectin"/>
    <property type="match status" value="1"/>
</dbReference>
<keyword evidence="4 17" id="KW-0808">Transferase</keyword>
<accession>A0A2P6QBH0</accession>
<name>A0A2P6QBH0_ROSCH</name>
<feature type="domain" description="Protein kinase" evidence="21">
    <location>
        <begin position="509"/>
        <end position="788"/>
    </location>
</feature>
<dbReference type="Gramene" id="PRQ31519">
    <property type="protein sequence ID" value="PRQ31519"/>
    <property type="gene ID" value="RchiOBHm_Chr5g0036371"/>
</dbReference>
<dbReference type="SMART" id="SM00108">
    <property type="entry name" value="B_lectin"/>
    <property type="match status" value="1"/>
</dbReference>
<evidence type="ECO:0000313" key="24">
    <source>
        <dbReference type="EMBL" id="PRQ31519.1"/>
    </source>
</evidence>
<dbReference type="InterPro" id="IPR001245">
    <property type="entry name" value="Ser-Thr/Tyr_kinase_cat_dom"/>
</dbReference>
<keyword evidence="10 19" id="KW-1133">Transmembrane helix</keyword>
<dbReference type="Gene3D" id="3.50.4.10">
    <property type="entry name" value="Hepatocyte Growth Factor"/>
    <property type="match status" value="1"/>
</dbReference>
<dbReference type="InterPro" id="IPR008271">
    <property type="entry name" value="Ser/Thr_kinase_AS"/>
</dbReference>
<evidence type="ECO:0000256" key="18">
    <source>
        <dbReference type="SAM" id="MobiDB-lite"/>
    </source>
</evidence>
<evidence type="ECO:0000256" key="9">
    <source>
        <dbReference type="ARBA" id="ARBA00022840"/>
    </source>
</evidence>
<protein>
    <recommendedName>
        <fullName evidence="17">Receptor-like serine/threonine-protein kinase</fullName>
        <ecNumber evidence="17">2.7.11.1</ecNumber>
    </recommendedName>
</protein>
<dbReference type="SMART" id="SM00220">
    <property type="entry name" value="S_TKc"/>
    <property type="match status" value="1"/>
</dbReference>
<keyword evidence="9 17" id="KW-0067">ATP-binding</keyword>
<dbReference type="GO" id="GO:0004674">
    <property type="term" value="F:protein serine/threonine kinase activity"/>
    <property type="evidence" value="ECO:0007669"/>
    <property type="project" value="UniProtKB-KW"/>
</dbReference>
<evidence type="ECO:0000256" key="15">
    <source>
        <dbReference type="ARBA" id="ARBA00047899"/>
    </source>
</evidence>
<proteinExistence type="inferred from homology"/>
<sequence>MKTFIIPLFVFCLSPIFMFSAPSDTISATESLKDGKTIVSAGGSFELGFFTPQNSSNWYLGIWYKKIAARTVVWVANRDTPFNGSAGVLKFSDQRILVLINDANTTIWSANSSKSATTPVAQLLDTGNLVVTDHNDPETFLWQSFDYPCNTILPGMKYGVNLVTGLNRFLTSWKSDQDPSRGDYTNQLDTAGLPQFLLKKGSVVQFRSGPWNGLRFTGMPNLKPNPIYTYEFVYNEEEIYYHYQLINSSVSTRLTLNPNGNLQRFTWIDRIQDWSLYLTAQIDDCDRYAICGAYGSCNINNSPSCGCLKGFAPKSPEDWEVADWSHGCVRKTPLDCHDGEGFLKYSGIKLPDTQHSWYNKTMNLKECEQVCLKNCNCTAYANLDIRGEGSGCILWLGELIDTREFSDAGQDIYIRMAASELVTYRRLKGKTKVKVIVLSLLAVGITLLGLCLILHLYKRKKKKEKKQIKRKLGNMLHTPEQDSNDQCQDEHLELPLFDFSTIADATNNFSVANKLGKGGFGPVYKGKLMEGQEIGVKRLSRSSRQGIKEFKNEVLCISKLQHRNLVKLLGCCTEGQERLLIYEYMPNKSLDFFIFDEQQSIILDWPKRFHIINGIARGLLYLHQDSRLRIIHRDLKASNVLLDNELNPKISDFGIARSFGGDESEANTKRVVGTYGYMSPEYAIDGVFSVKSDVFSFGVLVLEIVSGKKNRGFSHTDHKLNLLGHAWRLFKEGKPFEMMHTSIKNKNTSSMSEVLRSVHVALLCVQQSPEERPSMPNVVLMLSSDITLPQPKEPGFFTERHLLSMASSSSQRESSSSNRLSISLEAR</sequence>
<gene>
    <name evidence="24" type="ORF">RchiOBHm_Chr5g0036371</name>
</gene>
<dbReference type="PROSITE" id="PS50011">
    <property type="entry name" value="PROTEIN_KINASE_DOM"/>
    <property type="match status" value="1"/>
</dbReference>
<dbReference type="SMART" id="SM00473">
    <property type="entry name" value="PAN_AP"/>
    <property type="match status" value="1"/>
</dbReference>
<evidence type="ECO:0000256" key="5">
    <source>
        <dbReference type="ARBA" id="ARBA00022692"/>
    </source>
</evidence>
<keyword evidence="14" id="KW-0325">Glycoprotein</keyword>
<dbReference type="OMA" id="KRWTWDE"/>
<comment type="caution">
    <text evidence="24">The sequence shown here is derived from an EMBL/GenBank/DDBJ whole genome shotgun (WGS) entry which is preliminary data.</text>
</comment>
<dbReference type="CDD" id="cd14066">
    <property type="entry name" value="STKc_IRAK"/>
    <property type="match status" value="1"/>
</dbReference>
<evidence type="ECO:0000256" key="7">
    <source>
        <dbReference type="ARBA" id="ARBA00022741"/>
    </source>
</evidence>
<evidence type="ECO:0000259" key="22">
    <source>
        <dbReference type="PROSITE" id="PS50927"/>
    </source>
</evidence>
<dbReference type="GO" id="GO:0016020">
    <property type="term" value="C:membrane"/>
    <property type="evidence" value="ECO:0007669"/>
    <property type="project" value="UniProtKB-SubCell"/>
</dbReference>
<dbReference type="Gene3D" id="2.90.10.10">
    <property type="entry name" value="Bulb-type lectin domain"/>
    <property type="match status" value="1"/>
</dbReference>
<dbReference type="PANTHER" id="PTHR32444">
    <property type="entry name" value="BULB-TYPE LECTIN DOMAIN-CONTAINING PROTEIN"/>
    <property type="match status" value="1"/>
</dbReference>
<keyword evidence="6 20" id="KW-0732">Signal</keyword>
<comment type="subcellular location">
    <subcellularLocation>
        <location evidence="1">Membrane</location>
        <topology evidence="1">Single-pass type I membrane protein</topology>
    </subcellularLocation>
</comment>
<dbReference type="InterPro" id="IPR003609">
    <property type="entry name" value="Pan_app"/>
</dbReference>
<reference evidence="24 25" key="1">
    <citation type="journal article" date="2018" name="Nat. Genet.">
        <title>The Rosa genome provides new insights in the design of modern roses.</title>
        <authorList>
            <person name="Bendahmane M."/>
        </authorList>
    </citation>
    <scope>NUCLEOTIDE SEQUENCE [LARGE SCALE GENOMIC DNA]</scope>
    <source>
        <strain evidence="25">cv. Old Blush</strain>
    </source>
</reference>
<dbReference type="Gene3D" id="1.10.510.10">
    <property type="entry name" value="Transferase(Phosphotransferase) domain 1"/>
    <property type="match status" value="1"/>
</dbReference>
<dbReference type="InterPro" id="IPR021820">
    <property type="entry name" value="S-locus_recpt_kinase_C"/>
</dbReference>
<feature type="chain" id="PRO_5015148201" description="Receptor-like serine/threonine-protein kinase" evidence="20">
    <location>
        <begin position="21"/>
        <end position="827"/>
    </location>
</feature>
<evidence type="ECO:0000256" key="17">
    <source>
        <dbReference type="PIRNR" id="PIRNR000641"/>
    </source>
</evidence>
<feature type="transmembrane region" description="Helical" evidence="19">
    <location>
        <begin position="435"/>
        <end position="457"/>
    </location>
</feature>
<dbReference type="FunFam" id="1.10.510.10:FF:000060">
    <property type="entry name" value="G-type lectin S-receptor-like serine/threonine-protein kinase"/>
    <property type="match status" value="1"/>
</dbReference>
<dbReference type="EC" id="2.7.11.1" evidence="17"/>
<dbReference type="SUPFAM" id="SSF56112">
    <property type="entry name" value="Protein kinase-like (PK-like)"/>
    <property type="match status" value="1"/>
</dbReference>
<dbReference type="FunFam" id="3.30.200.20:FF:000195">
    <property type="entry name" value="G-type lectin S-receptor-like serine/threonine-protein kinase"/>
    <property type="match status" value="1"/>
</dbReference>
<dbReference type="SUPFAM" id="SSF51110">
    <property type="entry name" value="alpha-D-mannose-specific plant lectins"/>
    <property type="match status" value="1"/>
</dbReference>
<dbReference type="PROSITE" id="PS00108">
    <property type="entry name" value="PROTEIN_KINASE_ST"/>
    <property type="match status" value="1"/>
</dbReference>